<proteinExistence type="inferred from homology"/>
<comment type="subunit">
    <text evidence="5">Homodimer.</text>
</comment>
<evidence type="ECO:0000256" key="4">
    <source>
        <dbReference type="ARBA" id="ARBA00047639"/>
    </source>
</evidence>
<dbReference type="GO" id="GO:0006427">
    <property type="term" value="P:histidyl-tRNA aminoacylation"/>
    <property type="evidence" value="ECO:0007669"/>
    <property type="project" value="UniProtKB-UniRule"/>
</dbReference>
<keyword evidence="5" id="KW-0648">Protein biosynthesis</keyword>
<dbReference type="Pfam" id="PF13393">
    <property type="entry name" value="tRNA-synt_His"/>
    <property type="match status" value="1"/>
</dbReference>
<dbReference type="GO" id="GO:0004821">
    <property type="term" value="F:histidine-tRNA ligase activity"/>
    <property type="evidence" value="ECO:0007669"/>
    <property type="project" value="UniProtKB-UniRule"/>
</dbReference>
<feature type="binding site" evidence="6">
    <location>
        <begin position="94"/>
        <end position="96"/>
    </location>
    <ligand>
        <name>L-histidine</name>
        <dbReference type="ChEBI" id="CHEBI:57595"/>
    </ligand>
</feature>
<evidence type="ECO:0000313" key="9">
    <source>
        <dbReference type="Proteomes" id="UP000177777"/>
    </source>
</evidence>
<keyword evidence="5 8" id="KW-0436">Ligase</keyword>
<feature type="binding site" evidence="6">
    <location>
        <position position="125"/>
    </location>
    <ligand>
        <name>L-histidine</name>
        <dbReference type="ChEBI" id="CHEBI:57595"/>
    </ligand>
</feature>
<comment type="catalytic activity">
    <reaction evidence="4 5">
        <text>tRNA(His) + L-histidine + ATP = L-histidyl-tRNA(His) + AMP + diphosphate + H(+)</text>
        <dbReference type="Rhea" id="RHEA:17313"/>
        <dbReference type="Rhea" id="RHEA-COMP:9665"/>
        <dbReference type="Rhea" id="RHEA-COMP:9689"/>
        <dbReference type="ChEBI" id="CHEBI:15378"/>
        <dbReference type="ChEBI" id="CHEBI:30616"/>
        <dbReference type="ChEBI" id="CHEBI:33019"/>
        <dbReference type="ChEBI" id="CHEBI:57595"/>
        <dbReference type="ChEBI" id="CHEBI:78442"/>
        <dbReference type="ChEBI" id="CHEBI:78527"/>
        <dbReference type="ChEBI" id="CHEBI:456215"/>
        <dbReference type="EC" id="6.1.1.21"/>
    </reaction>
</comment>
<dbReference type="EC" id="6.1.1.21" evidence="5"/>
<dbReference type="PANTHER" id="PTHR43707">
    <property type="entry name" value="HISTIDYL-TRNA SYNTHETASE"/>
    <property type="match status" value="1"/>
</dbReference>
<dbReference type="PANTHER" id="PTHR43707:SF1">
    <property type="entry name" value="HISTIDINE--TRNA LIGASE, MITOCHONDRIAL-RELATED"/>
    <property type="match status" value="1"/>
</dbReference>
<keyword evidence="2 5" id="KW-0547">Nucleotide-binding</keyword>
<dbReference type="Gene3D" id="3.40.50.800">
    <property type="entry name" value="Anticodon-binding domain"/>
    <property type="match status" value="1"/>
</dbReference>
<feature type="binding site" evidence="6">
    <location>
        <position position="139"/>
    </location>
    <ligand>
        <name>L-histidine</name>
        <dbReference type="ChEBI" id="CHEBI:57595"/>
    </ligand>
</feature>
<dbReference type="SUPFAM" id="SSF52954">
    <property type="entry name" value="Class II aaRS ABD-related"/>
    <property type="match status" value="1"/>
</dbReference>
<protein>
    <recommendedName>
        <fullName evidence="5">Histidine--tRNA ligase</fullName>
        <ecNumber evidence="5">6.1.1.21</ecNumber>
    </recommendedName>
    <alternativeName>
        <fullName evidence="5">Histidyl-tRNA synthetase</fullName>
        <shortName evidence="5">HisRS</shortName>
    </alternativeName>
</protein>
<feature type="binding site" evidence="6">
    <location>
        <position position="270"/>
    </location>
    <ligand>
        <name>L-histidine</name>
        <dbReference type="ChEBI" id="CHEBI:57595"/>
    </ligand>
</feature>
<dbReference type="InterPro" id="IPR004516">
    <property type="entry name" value="HisRS/HisZ"/>
</dbReference>
<dbReference type="PIRSF" id="PIRSF001549">
    <property type="entry name" value="His-tRNA_synth"/>
    <property type="match status" value="1"/>
</dbReference>
<dbReference type="Pfam" id="PF03129">
    <property type="entry name" value="HGTP_anticodon"/>
    <property type="match status" value="1"/>
</dbReference>
<evidence type="ECO:0000256" key="3">
    <source>
        <dbReference type="ARBA" id="ARBA00023146"/>
    </source>
</evidence>
<dbReference type="AlphaFoldDB" id="A0A1F6W7G6"/>
<organism evidence="8 9">
    <name type="scientific">Candidatus Nomurabacteria bacterium RIFCSPHIGHO2_02_FULL_41_18</name>
    <dbReference type="NCBI Taxonomy" id="1801754"/>
    <lineage>
        <taxon>Bacteria</taxon>
        <taxon>Candidatus Nomuraibacteriota</taxon>
    </lineage>
</organism>
<evidence type="ECO:0000256" key="6">
    <source>
        <dbReference type="PIRSR" id="PIRSR001549-1"/>
    </source>
</evidence>
<keyword evidence="3 5" id="KW-0030">Aminoacyl-tRNA synthetase</keyword>
<gene>
    <name evidence="5" type="primary">hisS</name>
    <name evidence="8" type="ORF">A3D42_02805</name>
</gene>
<feature type="domain" description="Aminoacyl-transfer RNA synthetases class-II family profile" evidence="7">
    <location>
        <begin position="36"/>
        <end position="328"/>
    </location>
</feature>
<dbReference type="InterPro" id="IPR041715">
    <property type="entry name" value="HisRS-like_core"/>
</dbReference>
<dbReference type="NCBIfam" id="TIGR00442">
    <property type="entry name" value="hisS"/>
    <property type="match status" value="1"/>
</dbReference>
<dbReference type="SUPFAM" id="SSF55681">
    <property type="entry name" value="Class II aaRS and biotin synthetases"/>
    <property type="match status" value="1"/>
</dbReference>
<evidence type="ECO:0000259" key="7">
    <source>
        <dbReference type="PROSITE" id="PS50862"/>
    </source>
</evidence>
<comment type="caution">
    <text evidence="8">The sequence shown here is derived from an EMBL/GenBank/DDBJ whole genome shotgun (WGS) entry which is preliminary data.</text>
</comment>
<dbReference type="InterPro" id="IPR045864">
    <property type="entry name" value="aa-tRNA-synth_II/BPL/LPL"/>
</dbReference>
<dbReference type="STRING" id="1801754.A3D42_02805"/>
<feature type="binding site" evidence="6">
    <location>
        <position position="143"/>
    </location>
    <ligand>
        <name>L-histidine</name>
        <dbReference type="ChEBI" id="CHEBI:57595"/>
    </ligand>
</feature>
<evidence type="ECO:0000256" key="1">
    <source>
        <dbReference type="ARBA" id="ARBA00008226"/>
    </source>
</evidence>
<dbReference type="Proteomes" id="UP000177777">
    <property type="component" value="Unassembled WGS sequence"/>
</dbReference>
<comment type="similarity">
    <text evidence="1 5">Belongs to the class-II aminoacyl-tRNA synthetase family.</text>
</comment>
<dbReference type="CDD" id="cd00773">
    <property type="entry name" value="HisRS-like_core"/>
    <property type="match status" value="1"/>
</dbReference>
<accession>A0A1F6W7G6</accession>
<dbReference type="HAMAP" id="MF_00127">
    <property type="entry name" value="His_tRNA_synth"/>
    <property type="match status" value="1"/>
</dbReference>
<feature type="binding site" evidence="6">
    <location>
        <begin position="274"/>
        <end position="275"/>
    </location>
    <ligand>
        <name>L-histidine</name>
        <dbReference type="ChEBI" id="CHEBI:57595"/>
    </ligand>
</feature>
<name>A0A1F6W7G6_9BACT</name>
<sequence length="436" mass="49451">MKKKEKIKKKDGSAELSAPKGMRDIMNDEYYSFQGFFEKAQEVAVYYGFKPIDTPILEHKEIFTSGIGEGTDIVDKEMYTLKTKGGDHLALRPEHTAPLVRAYMEHGMQNMPQPTMFYQYGPVFRHDKPQRGRYRQFWQFDLDALGNEKSILDALMIKVGISILEEAGATKLSVDINSIGDKECRNGYLKELINYYKKNLSQLSAIDRERLKTNPLRILDSKEEKTKKINEGAPESISFLCASCKKHFKEVLEYLEALDIEYNLNKNLVRGLSYYTRTVFEIIEEGGDENSAPLAIAGGGRYDYLARQIGGKRDISAVGISIGVDRIIASPWYKKISPRIIKKPKIYFIQLGAEAKLKSLNVIDILRKAHIPIAQSLSKDSLASQLAVAEKLDIPYALIFGVKEALESAVIVRNMSNRSQETVKLEKLLEYLKDLK</sequence>
<dbReference type="PROSITE" id="PS50862">
    <property type="entry name" value="AA_TRNA_LIGASE_II"/>
    <property type="match status" value="1"/>
</dbReference>
<comment type="subcellular location">
    <subcellularLocation>
        <location evidence="5">Cytoplasm</location>
    </subcellularLocation>
</comment>
<keyword evidence="5" id="KW-0963">Cytoplasm</keyword>
<evidence type="ECO:0000256" key="5">
    <source>
        <dbReference type="HAMAP-Rule" id="MF_00127"/>
    </source>
</evidence>
<dbReference type="EMBL" id="MFUE01000011">
    <property type="protein sequence ID" value="OGI77716.1"/>
    <property type="molecule type" value="Genomic_DNA"/>
</dbReference>
<dbReference type="GO" id="GO:0005737">
    <property type="term" value="C:cytoplasm"/>
    <property type="evidence" value="ECO:0007669"/>
    <property type="project" value="UniProtKB-SubCell"/>
</dbReference>
<evidence type="ECO:0000313" key="8">
    <source>
        <dbReference type="EMBL" id="OGI77716.1"/>
    </source>
</evidence>
<dbReference type="InterPro" id="IPR004154">
    <property type="entry name" value="Anticodon-bd"/>
</dbReference>
<reference evidence="8 9" key="1">
    <citation type="journal article" date="2016" name="Nat. Commun.">
        <title>Thousands of microbial genomes shed light on interconnected biogeochemical processes in an aquifer system.</title>
        <authorList>
            <person name="Anantharaman K."/>
            <person name="Brown C.T."/>
            <person name="Hug L.A."/>
            <person name="Sharon I."/>
            <person name="Castelle C.J."/>
            <person name="Probst A.J."/>
            <person name="Thomas B.C."/>
            <person name="Singh A."/>
            <person name="Wilkins M.J."/>
            <person name="Karaoz U."/>
            <person name="Brodie E.L."/>
            <person name="Williams K.H."/>
            <person name="Hubbard S.S."/>
            <person name="Banfield J.F."/>
        </authorList>
    </citation>
    <scope>NUCLEOTIDE SEQUENCE [LARGE SCALE GENOMIC DNA]</scope>
</reference>
<dbReference type="InterPro" id="IPR006195">
    <property type="entry name" value="aa-tRNA-synth_II"/>
</dbReference>
<evidence type="ECO:0000256" key="2">
    <source>
        <dbReference type="ARBA" id="ARBA00022741"/>
    </source>
</evidence>
<dbReference type="Gene3D" id="3.30.930.10">
    <property type="entry name" value="Bira Bifunctional Protein, Domain 2"/>
    <property type="match status" value="1"/>
</dbReference>
<keyword evidence="5" id="KW-0067">ATP-binding</keyword>
<dbReference type="GO" id="GO:0005524">
    <property type="term" value="F:ATP binding"/>
    <property type="evidence" value="ECO:0007669"/>
    <property type="project" value="UniProtKB-UniRule"/>
</dbReference>
<dbReference type="InterPro" id="IPR036621">
    <property type="entry name" value="Anticodon-bd_dom_sf"/>
</dbReference>
<dbReference type="InterPro" id="IPR015807">
    <property type="entry name" value="His-tRNA-ligase"/>
</dbReference>